<evidence type="ECO:0000259" key="8">
    <source>
        <dbReference type="PROSITE" id="PS50112"/>
    </source>
</evidence>
<feature type="domain" description="PAC" evidence="9">
    <location>
        <begin position="87"/>
        <end position="143"/>
    </location>
</feature>
<organism evidence="10">
    <name type="scientific">marine sediment metagenome</name>
    <dbReference type="NCBI Taxonomy" id="412755"/>
    <lineage>
        <taxon>unclassified sequences</taxon>
        <taxon>metagenomes</taxon>
        <taxon>ecological metagenomes</taxon>
    </lineage>
</organism>
<evidence type="ECO:0000256" key="3">
    <source>
        <dbReference type="ARBA" id="ARBA00022741"/>
    </source>
</evidence>
<accession>X0UAW6</accession>
<dbReference type="PROSITE" id="PS50113">
    <property type="entry name" value="PAC"/>
    <property type="match status" value="1"/>
</dbReference>
<feature type="coiled-coil region" evidence="7">
    <location>
        <begin position="2"/>
        <end position="29"/>
    </location>
</feature>
<feature type="non-terminal residue" evidence="10">
    <location>
        <position position="1"/>
    </location>
</feature>
<feature type="domain" description="PAS" evidence="8">
    <location>
        <begin position="19"/>
        <end position="89"/>
    </location>
</feature>
<dbReference type="GO" id="GO:0000155">
    <property type="term" value="F:phosphorelay sensor kinase activity"/>
    <property type="evidence" value="ECO:0007669"/>
    <property type="project" value="InterPro"/>
</dbReference>
<keyword evidence="1" id="KW-0597">Phosphoprotein</keyword>
<evidence type="ECO:0000259" key="9">
    <source>
        <dbReference type="PROSITE" id="PS50113"/>
    </source>
</evidence>
<keyword evidence="7" id="KW-0175">Coiled coil</keyword>
<dbReference type="InterPro" id="IPR036097">
    <property type="entry name" value="HisK_dim/P_sf"/>
</dbReference>
<dbReference type="CDD" id="cd00130">
    <property type="entry name" value="PAS"/>
    <property type="match status" value="1"/>
</dbReference>
<comment type="caution">
    <text evidence="10">The sequence shown here is derived from an EMBL/GenBank/DDBJ whole genome shotgun (WGS) entry which is preliminary data.</text>
</comment>
<evidence type="ECO:0000256" key="6">
    <source>
        <dbReference type="ARBA" id="ARBA00023012"/>
    </source>
</evidence>
<dbReference type="SMART" id="SM00388">
    <property type="entry name" value="HisKA"/>
    <property type="match status" value="1"/>
</dbReference>
<feature type="non-terminal residue" evidence="10">
    <location>
        <position position="282"/>
    </location>
</feature>
<dbReference type="Pfam" id="PF00512">
    <property type="entry name" value="HisKA"/>
    <property type="match status" value="1"/>
</dbReference>
<gene>
    <name evidence="10" type="ORF">S01H1_26365</name>
</gene>
<keyword evidence="6" id="KW-0902">Two-component regulatory system</keyword>
<dbReference type="InterPro" id="IPR000014">
    <property type="entry name" value="PAS"/>
</dbReference>
<evidence type="ECO:0000313" key="10">
    <source>
        <dbReference type="EMBL" id="GAF96456.1"/>
    </source>
</evidence>
<evidence type="ECO:0000256" key="2">
    <source>
        <dbReference type="ARBA" id="ARBA00022679"/>
    </source>
</evidence>
<dbReference type="AlphaFoldDB" id="X0UAW6"/>
<sequence length="282" mass="32451">ELSEQSSERKKAEEALRESESKYRILIENLPQKIFLKDKNSVYVFCNDNLARDFKIKSEEITGKTDYDLVPKELAEKYRADDKRIIESGETKAIEEKYIQEGEERIIHTVKTPVKDEQGNIIGVLGIFWDITDFKQAQEKLSKYRERMARAEELASLGTLSATVAHEITQPLTVIRLLIENALTKLEATSSPETVTKRLKDSLTEVSNITSIVERFRNFARRSSEEIVREIELGVVGERVVKLLNESARRARITLHLNGMDKLPLVYLNEKDMEQLFFALTD</sequence>
<proteinExistence type="predicted"/>
<dbReference type="NCBIfam" id="TIGR00229">
    <property type="entry name" value="sensory_box"/>
    <property type="match status" value="1"/>
</dbReference>
<keyword evidence="2" id="KW-0808">Transferase</keyword>
<evidence type="ECO:0000256" key="4">
    <source>
        <dbReference type="ARBA" id="ARBA00022777"/>
    </source>
</evidence>
<dbReference type="CDD" id="cd00082">
    <property type="entry name" value="HisKA"/>
    <property type="match status" value="1"/>
</dbReference>
<dbReference type="InterPro" id="IPR000700">
    <property type="entry name" value="PAS-assoc_C"/>
</dbReference>
<evidence type="ECO:0000256" key="5">
    <source>
        <dbReference type="ARBA" id="ARBA00022840"/>
    </source>
</evidence>
<reference evidence="10" key="1">
    <citation type="journal article" date="2014" name="Front. Microbiol.">
        <title>High frequency of phylogenetically diverse reductive dehalogenase-homologous genes in deep subseafloor sedimentary metagenomes.</title>
        <authorList>
            <person name="Kawai M."/>
            <person name="Futagami T."/>
            <person name="Toyoda A."/>
            <person name="Takaki Y."/>
            <person name="Nishi S."/>
            <person name="Hori S."/>
            <person name="Arai W."/>
            <person name="Tsubouchi T."/>
            <person name="Morono Y."/>
            <person name="Uchiyama I."/>
            <person name="Ito T."/>
            <person name="Fujiyama A."/>
            <person name="Inagaki F."/>
            <person name="Takami H."/>
        </authorList>
    </citation>
    <scope>NUCLEOTIDE SEQUENCE</scope>
    <source>
        <strain evidence="10">Expedition CK06-06</strain>
    </source>
</reference>
<dbReference type="SUPFAM" id="SSF55785">
    <property type="entry name" value="PYP-like sensor domain (PAS domain)"/>
    <property type="match status" value="1"/>
</dbReference>
<dbReference type="PANTHER" id="PTHR43065:SF10">
    <property type="entry name" value="PEROXIDE STRESS-ACTIVATED HISTIDINE KINASE MAK3"/>
    <property type="match status" value="1"/>
</dbReference>
<dbReference type="InterPro" id="IPR035965">
    <property type="entry name" value="PAS-like_dom_sf"/>
</dbReference>
<name>X0UAW6_9ZZZZ</name>
<dbReference type="PANTHER" id="PTHR43065">
    <property type="entry name" value="SENSOR HISTIDINE KINASE"/>
    <property type="match status" value="1"/>
</dbReference>
<evidence type="ECO:0000256" key="7">
    <source>
        <dbReference type="SAM" id="Coils"/>
    </source>
</evidence>
<evidence type="ECO:0008006" key="11">
    <source>
        <dbReference type="Google" id="ProtNLM"/>
    </source>
</evidence>
<evidence type="ECO:0000256" key="1">
    <source>
        <dbReference type="ARBA" id="ARBA00022553"/>
    </source>
</evidence>
<dbReference type="PROSITE" id="PS50112">
    <property type="entry name" value="PAS"/>
    <property type="match status" value="1"/>
</dbReference>
<dbReference type="GO" id="GO:0005524">
    <property type="term" value="F:ATP binding"/>
    <property type="evidence" value="ECO:0007669"/>
    <property type="project" value="UniProtKB-KW"/>
</dbReference>
<dbReference type="SUPFAM" id="SSF47384">
    <property type="entry name" value="Homodimeric domain of signal transducing histidine kinase"/>
    <property type="match status" value="1"/>
</dbReference>
<protein>
    <recommendedName>
        <fullName evidence="11">PAC domain-containing protein</fullName>
    </recommendedName>
</protein>
<keyword evidence="4" id="KW-0418">Kinase</keyword>
<dbReference type="InterPro" id="IPR003661">
    <property type="entry name" value="HisK_dim/P_dom"/>
</dbReference>
<dbReference type="Gene3D" id="3.30.450.20">
    <property type="entry name" value="PAS domain"/>
    <property type="match status" value="1"/>
</dbReference>
<keyword evidence="3" id="KW-0547">Nucleotide-binding</keyword>
<dbReference type="EMBL" id="BARS01015978">
    <property type="protein sequence ID" value="GAF96456.1"/>
    <property type="molecule type" value="Genomic_DNA"/>
</dbReference>
<dbReference type="Gene3D" id="1.10.287.130">
    <property type="match status" value="1"/>
</dbReference>
<keyword evidence="5" id="KW-0067">ATP-binding</keyword>
<dbReference type="Pfam" id="PF08448">
    <property type="entry name" value="PAS_4"/>
    <property type="match status" value="1"/>
</dbReference>
<dbReference type="InterPro" id="IPR013656">
    <property type="entry name" value="PAS_4"/>
</dbReference>